<keyword evidence="2" id="KW-1133">Transmembrane helix</keyword>
<feature type="transmembrane region" description="Helical" evidence="2">
    <location>
        <begin position="418"/>
        <end position="438"/>
    </location>
</feature>
<keyword evidence="2" id="KW-0472">Membrane</keyword>
<feature type="transmembrane region" description="Helical" evidence="2">
    <location>
        <begin position="163"/>
        <end position="182"/>
    </location>
</feature>
<feature type="transmembrane region" description="Helical" evidence="2">
    <location>
        <begin position="450"/>
        <end position="470"/>
    </location>
</feature>
<feature type="transmembrane region" description="Helical" evidence="2">
    <location>
        <begin position="362"/>
        <end position="384"/>
    </location>
</feature>
<evidence type="ECO:0000313" key="4">
    <source>
        <dbReference type="Proteomes" id="UP000671828"/>
    </source>
</evidence>
<evidence type="ECO:0000256" key="1">
    <source>
        <dbReference type="SAM" id="MobiDB-lite"/>
    </source>
</evidence>
<feature type="transmembrane region" description="Helical" evidence="2">
    <location>
        <begin position="305"/>
        <end position="326"/>
    </location>
</feature>
<feature type="region of interest" description="Disordered" evidence="1">
    <location>
        <begin position="474"/>
        <end position="535"/>
    </location>
</feature>
<name>A0A8T8HWS4_9PSEU</name>
<feature type="transmembrane region" description="Helical" evidence="2">
    <location>
        <begin position="188"/>
        <end position="209"/>
    </location>
</feature>
<feature type="transmembrane region" description="Helical" evidence="2">
    <location>
        <begin position="106"/>
        <end position="123"/>
    </location>
</feature>
<organism evidence="3 4">
    <name type="scientific">Saccharothrix algeriensis</name>
    <dbReference type="NCBI Taxonomy" id="173560"/>
    <lineage>
        <taxon>Bacteria</taxon>
        <taxon>Bacillati</taxon>
        <taxon>Actinomycetota</taxon>
        <taxon>Actinomycetes</taxon>
        <taxon>Pseudonocardiales</taxon>
        <taxon>Pseudonocardiaceae</taxon>
        <taxon>Saccharothrix</taxon>
    </lineage>
</organism>
<feature type="transmembrane region" description="Helical" evidence="2">
    <location>
        <begin position="276"/>
        <end position="299"/>
    </location>
</feature>
<dbReference type="AlphaFoldDB" id="A0A8T8HWS4"/>
<feature type="transmembrane region" description="Helical" evidence="2">
    <location>
        <begin position="216"/>
        <end position="234"/>
    </location>
</feature>
<evidence type="ECO:0000256" key="2">
    <source>
        <dbReference type="SAM" id="Phobius"/>
    </source>
</evidence>
<feature type="compositionally biased region" description="Basic residues" evidence="1">
    <location>
        <begin position="504"/>
        <end position="535"/>
    </location>
</feature>
<reference evidence="3" key="1">
    <citation type="submission" date="2021-04" db="EMBL/GenBank/DDBJ databases">
        <title>Saccharothrix algeriensis WGS.</title>
        <authorList>
            <person name="Stuskova K."/>
            <person name="Hakalova E."/>
            <person name="Tebbal A.B."/>
            <person name="Eichmeier A."/>
        </authorList>
    </citation>
    <scope>NUCLEOTIDE SEQUENCE</scope>
    <source>
        <strain evidence="3">NRRL B-24137</strain>
    </source>
</reference>
<protein>
    <submittedName>
        <fullName evidence="3">Uncharacterized protein</fullName>
    </submittedName>
</protein>
<feature type="transmembrane region" description="Helical" evidence="2">
    <location>
        <begin position="240"/>
        <end position="264"/>
    </location>
</feature>
<gene>
    <name evidence="3" type="ORF">J7S33_28820</name>
</gene>
<keyword evidence="2" id="KW-0812">Transmembrane</keyword>
<accession>A0A8T8HWS4</accession>
<proteinExistence type="predicted"/>
<evidence type="ECO:0000313" key="3">
    <source>
        <dbReference type="EMBL" id="QTR02958.1"/>
    </source>
</evidence>
<feature type="transmembrane region" description="Helical" evidence="2">
    <location>
        <begin position="390"/>
        <end position="411"/>
    </location>
</feature>
<dbReference type="Proteomes" id="UP000671828">
    <property type="component" value="Chromosome"/>
</dbReference>
<feature type="non-terminal residue" evidence="3">
    <location>
        <position position="535"/>
    </location>
</feature>
<sequence>MTVADLTGRVGRVLPDPVDELQVAAVLESLGVTDRVAVEVYRAADVFELARRVHDRLPRAGDPDRSGGGRPDVIHPGACRHRACHHRACRRGAGHRSWRDVVHGPLYLLPAAVYPAVFTALGGPVVVRALVVATTVGWLWGAGTIWVAHQVLRSGAGAVAGRLLRALAVGGVALAAVAALVLRSPGGGPGAVLFVVALTGHQVASGILVFHRREALVFLAALPVVLGGAGYLVSGLADALLVPVLLFGLSSATATFGLALLATLRGEDAPGARPPAARALVLGSLPVVGHTALCAAFLLYTDVRFIGGGLDLAVAAAPLALGMGVAEWRANRFFEQAAELLRERRPTAWFRDAAWRVLLRELVNCLVVLGALALVLLACLHAAGLLTPRGVLLVDAHIVLGGAFFLGFVLIRTGRLPRLLVVLAAVLGADVALAELVVADVWTPHPHVPVFLLCGAVLCLLMLSTLRTSVGETRHYRRPARGSPCAPATTARHAATCPAGPAGRVRRPAARPRLGRAGRRPRRPRRPHRPRAGRT</sequence>
<feature type="transmembrane region" description="Helical" evidence="2">
    <location>
        <begin position="129"/>
        <end position="151"/>
    </location>
</feature>
<dbReference type="EMBL" id="CP072788">
    <property type="protein sequence ID" value="QTR02958.1"/>
    <property type="molecule type" value="Genomic_DNA"/>
</dbReference>